<dbReference type="Proteomes" id="UP000051952">
    <property type="component" value="Unassembled WGS sequence"/>
</dbReference>
<evidence type="ECO:0000256" key="2">
    <source>
        <dbReference type="ARBA" id="ARBA00022771"/>
    </source>
</evidence>
<dbReference type="InterPro" id="IPR001293">
    <property type="entry name" value="Znf_TRAF"/>
</dbReference>
<evidence type="ECO:0000259" key="5">
    <source>
        <dbReference type="PROSITE" id="PS50145"/>
    </source>
</evidence>
<dbReference type="Gene3D" id="2.130.10.10">
    <property type="entry name" value="YVTN repeat-like/Quinoprotein amine dehydrogenase"/>
    <property type="match status" value="2"/>
</dbReference>
<keyword evidence="1 4" id="KW-0479">Metal-binding</keyword>
<evidence type="ECO:0000313" key="6">
    <source>
        <dbReference type="EMBL" id="CUG91851.1"/>
    </source>
</evidence>
<evidence type="ECO:0000256" key="3">
    <source>
        <dbReference type="ARBA" id="ARBA00022833"/>
    </source>
</evidence>
<dbReference type="InterPro" id="IPR013083">
    <property type="entry name" value="Znf_RING/FYVE/PHD"/>
</dbReference>
<dbReference type="SUPFAM" id="SSF49599">
    <property type="entry name" value="TRAF domain-like"/>
    <property type="match status" value="2"/>
</dbReference>
<dbReference type="PROSITE" id="PS50145">
    <property type="entry name" value="ZF_TRAF"/>
    <property type="match status" value="2"/>
</dbReference>
<feature type="domain" description="TRAF-type" evidence="5">
    <location>
        <begin position="75"/>
        <end position="114"/>
    </location>
</feature>
<keyword evidence="7" id="KW-1185">Reference proteome</keyword>
<dbReference type="SUPFAM" id="SSF50978">
    <property type="entry name" value="WD40 repeat-like"/>
    <property type="match status" value="1"/>
</dbReference>
<feature type="zinc finger region" description="TRAF-type" evidence="4">
    <location>
        <begin position="154"/>
        <end position="201"/>
    </location>
</feature>
<dbReference type="EMBL" id="CYKH01001975">
    <property type="protein sequence ID" value="CUG91851.1"/>
    <property type="molecule type" value="Genomic_DNA"/>
</dbReference>
<evidence type="ECO:0000313" key="7">
    <source>
        <dbReference type="Proteomes" id="UP000051952"/>
    </source>
</evidence>
<dbReference type="OrthoDB" id="5947827at2759"/>
<dbReference type="GO" id="GO:0008270">
    <property type="term" value="F:zinc ion binding"/>
    <property type="evidence" value="ECO:0007669"/>
    <property type="project" value="UniProtKB-KW"/>
</dbReference>
<proteinExistence type="predicted"/>
<name>A0A0S4JK04_BODSA</name>
<protein>
    <recommendedName>
        <fullName evidence="5">TRAF-type domain-containing protein</fullName>
    </recommendedName>
</protein>
<dbReference type="AlphaFoldDB" id="A0A0S4JK04"/>
<dbReference type="Gene3D" id="3.30.40.10">
    <property type="entry name" value="Zinc/RING finger domain, C3HC4 (zinc finger)"/>
    <property type="match status" value="3"/>
</dbReference>
<dbReference type="Pfam" id="PF00400">
    <property type="entry name" value="WD40"/>
    <property type="match status" value="2"/>
</dbReference>
<dbReference type="InterPro" id="IPR001680">
    <property type="entry name" value="WD40_rpt"/>
</dbReference>
<dbReference type="PANTHER" id="PTHR10131:SF94">
    <property type="entry name" value="TNF RECEPTOR-ASSOCIATED FACTOR 4"/>
    <property type="match status" value="1"/>
</dbReference>
<dbReference type="SMART" id="SM00320">
    <property type="entry name" value="WD40"/>
    <property type="match status" value="5"/>
</dbReference>
<sequence>MKSSLYCVRCNKILREAVEVNCCHALYCSQCVHPQGIPYDPSTADKLVECNNCGRTITELPKPNFPVRRLVGTIPVPCPLEGCPEIIAAGSLQDHVRHQCEYRSVGCKYFARGCAASMLFKDSAEHENVYCIFRDVACPQRCGVVMQSRECADHFTYMCPKTLVDCAVKCGALVERAELFQHMNECPLKPLPCPYRAIGCTLKEILRRPELEDHMNLSVHAHMLLVDAKLRELQTQLHTSSLTHHRPCSHDWDPGHVQCMARWDAQTATIRAMTVVNGNIVTGCESGSLMLFDPFNGAVLNTLSTGDQPIRSLLGVNDGRLFVGRRYHSVQMYVDNCTTCVASATLHPKKPDDSRGVVAMAMGSLDRAIHLADKPQFFHPELYAVPTCVEDMRVGVFQVLFAATECHVRVLDASTLEEVEHIDAGNMGPLTSLMVHQNRYLITGSQDGSVRVHDLCCKGFPQVAWLQCFGGLEGGVTALCIHPNSAMWRDEQTRPTHPPTHLLSEEDPIVVCVGGADGSVGFWDFRAKASCDNVIHYGHKGAIVTMLPVDGSLIATGGVDEYWRVWNGKAPTSYADLPGSMYCAVAQDNMLYAAGSQGCIRLWTSGTLRYNAKRQAPQPKQIPL</sequence>
<dbReference type="InterPro" id="IPR036322">
    <property type="entry name" value="WD40_repeat_dom_sf"/>
</dbReference>
<evidence type="ECO:0000256" key="4">
    <source>
        <dbReference type="PROSITE-ProRule" id="PRU00207"/>
    </source>
</evidence>
<keyword evidence="3 4" id="KW-0862">Zinc</keyword>
<dbReference type="Pfam" id="PF02176">
    <property type="entry name" value="zf-TRAF"/>
    <property type="match status" value="2"/>
</dbReference>
<keyword evidence="2 4" id="KW-0863">Zinc-finger</keyword>
<accession>A0A0S4JK04</accession>
<feature type="domain" description="TRAF-type" evidence="5">
    <location>
        <begin position="154"/>
        <end position="201"/>
    </location>
</feature>
<gene>
    <name evidence="6" type="ORF">BSAL_34455</name>
</gene>
<organism evidence="6 7">
    <name type="scientific">Bodo saltans</name>
    <name type="common">Flagellated protozoan</name>
    <dbReference type="NCBI Taxonomy" id="75058"/>
    <lineage>
        <taxon>Eukaryota</taxon>
        <taxon>Discoba</taxon>
        <taxon>Euglenozoa</taxon>
        <taxon>Kinetoplastea</taxon>
        <taxon>Metakinetoplastina</taxon>
        <taxon>Eubodonida</taxon>
        <taxon>Bodonidae</taxon>
        <taxon>Bodo</taxon>
    </lineage>
</organism>
<dbReference type="PANTHER" id="PTHR10131">
    <property type="entry name" value="TNF RECEPTOR ASSOCIATED FACTOR"/>
    <property type="match status" value="1"/>
</dbReference>
<dbReference type="VEuPathDB" id="TriTrypDB:BSAL_34455"/>
<feature type="zinc finger region" description="TRAF-type" evidence="4">
    <location>
        <begin position="75"/>
        <end position="114"/>
    </location>
</feature>
<evidence type="ECO:0000256" key="1">
    <source>
        <dbReference type="ARBA" id="ARBA00022723"/>
    </source>
</evidence>
<reference evidence="7" key="1">
    <citation type="submission" date="2015-09" db="EMBL/GenBank/DDBJ databases">
        <authorList>
            <consortium name="Pathogen Informatics"/>
        </authorList>
    </citation>
    <scope>NUCLEOTIDE SEQUENCE [LARGE SCALE GENOMIC DNA]</scope>
    <source>
        <strain evidence="7">Lake Konstanz</strain>
    </source>
</reference>
<dbReference type="InterPro" id="IPR015943">
    <property type="entry name" value="WD40/YVTN_repeat-like_dom_sf"/>
</dbReference>